<sequence length="209" mass="23255">MRYAEVSVNSPVAQRRTFSYAIPSGLSIDVGQAVWVPFGKKILQGIVLELSPYPAVEETREIIDVIEPHPVLSPAHVSLARWISEHYLSPLFDAVALMLPPGFERKTLTLISTTTIPDASDISSLSPEQRQVFELIRKQGNLSLKELEKRLGKKKAQSVVSQLVGRGLVARSYELEPVKISPKRVLHLRLNVAASQAQEMAARLREKRA</sequence>
<evidence type="ECO:0000259" key="4">
    <source>
        <dbReference type="Pfam" id="PF17764"/>
    </source>
</evidence>
<dbReference type="InterPro" id="IPR041222">
    <property type="entry name" value="PriA_3primeBD"/>
</dbReference>
<protein>
    <recommendedName>
        <fullName evidence="4">Primosomal protein N' 3' DNA-binding domain-containing protein</fullName>
    </recommendedName>
</protein>
<comment type="caution">
    <text evidence="5">The sequence shown here is derived from an EMBL/GenBank/DDBJ whole genome shotgun (WGS) entry which is preliminary data.</text>
</comment>
<feature type="domain" description="Primosomal protein N' 3' DNA-binding" evidence="4">
    <location>
        <begin position="6"/>
        <end position="100"/>
    </location>
</feature>
<dbReference type="PANTHER" id="PTHR30580">
    <property type="entry name" value="PRIMOSOMAL PROTEIN N"/>
    <property type="match status" value="1"/>
</dbReference>
<evidence type="ECO:0000256" key="2">
    <source>
        <dbReference type="ARBA" id="ARBA00022840"/>
    </source>
</evidence>
<reference evidence="5" key="1">
    <citation type="journal article" date="2014" name="Front. Microbiol.">
        <title>High frequency of phylogenetically diverse reductive dehalogenase-homologous genes in deep subseafloor sedimentary metagenomes.</title>
        <authorList>
            <person name="Kawai M."/>
            <person name="Futagami T."/>
            <person name="Toyoda A."/>
            <person name="Takaki Y."/>
            <person name="Nishi S."/>
            <person name="Hori S."/>
            <person name="Arai W."/>
            <person name="Tsubouchi T."/>
            <person name="Morono Y."/>
            <person name="Uchiyama I."/>
            <person name="Ito T."/>
            <person name="Fujiyama A."/>
            <person name="Inagaki F."/>
            <person name="Takami H."/>
        </authorList>
    </citation>
    <scope>NUCLEOTIDE SEQUENCE</scope>
    <source>
        <strain evidence="5">Expedition CK06-06</strain>
    </source>
</reference>
<dbReference type="InterPro" id="IPR042115">
    <property type="entry name" value="PriA_3primeBD_sf"/>
</dbReference>
<dbReference type="AlphaFoldDB" id="X1PZE3"/>
<name>X1PZE3_9ZZZZ</name>
<organism evidence="5">
    <name type="scientific">marine sediment metagenome</name>
    <dbReference type="NCBI Taxonomy" id="412755"/>
    <lineage>
        <taxon>unclassified sequences</taxon>
        <taxon>metagenomes</taxon>
        <taxon>ecological metagenomes</taxon>
    </lineage>
</organism>
<dbReference type="GO" id="GO:0006302">
    <property type="term" value="P:double-strand break repair"/>
    <property type="evidence" value="ECO:0007669"/>
    <property type="project" value="TreeGrafter"/>
</dbReference>
<gene>
    <name evidence="5" type="ORF">S06H3_39395</name>
</gene>
<dbReference type="GO" id="GO:0043138">
    <property type="term" value="F:3'-5' DNA helicase activity"/>
    <property type="evidence" value="ECO:0007669"/>
    <property type="project" value="TreeGrafter"/>
</dbReference>
<proteinExistence type="predicted"/>
<dbReference type="Pfam" id="PF17764">
    <property type="entry name" value="PriA_3primeBD"/>
    <property type="match status" value="1"/>
</dbReference>
<dbReference type="Gene3D" id="3.40.1440.60">
    <property type="entry name" value="PriA, 3(prime) DNA-binding domain"/>
    <property type="match status" value="1"/>
</dbReference>
<keyword evidence="3" id="KW-0238">DNA-binding</keyword>
<dbReference type="GO" id="GO:0003677">
    <property type="term" value="F:DNA binding"/>
    <property type="evidence" value="ECO:0007669"/>
    <property type="project" value="UniProtKB-KW"/>
</dbReference>
<evidence type="ECO:0000313" key="5">
    <source>
        <dbReference type="EMBL" id="GAI44215.1"/>
    </source>
</evidence>
<dbReference type="GO" id="GO:0006310">
    <property type="term" value="P:DNA recombination"/>
    <property type="evidence" value="ECO:0007669"/>
    <property type="project" value="TreeGrafter"/>
</dbReference>
<accession>X1PZE3</accession>
<dbReference type="GO" id="GO:0006270">
    <property type="term" value="P:DNA replication initiation"/>
    <property type="evidence" value="ECO:0007669"/>
    <property type="project" value="TreeGrafter"/>
</dbReference>
<dbReference type="PANTHER" id="PTHR30580:SF1">
    <property type="entry name" value="COMF OPERON PROTEIN 1"/>
    <property type="match status" value="1"/>
</dbReference>
<keyword evidence="2" id="KW-0067">ATP-binding</keyword>
<dbReference type="EMBL" id="BARV01024098">
    <property type="protein sequence ID" value="GAI44215.1"/>
    <property type="molecule type" value="Genomic_DNA"/>
</dbReference>
<dbReference type="GO" id="GO:0005524">
    <property type="term" value="F:ATP binding"/>
    <property type="evidence" value="ECO:0007669"/>
    <property type="project" value="UniProtKB-KW"/>
</dbReference>
<keyword evidence="1" id="KW-0547">Nucleotide-binding</keyword>
<evidence type="ECO:0000256" key="1">
    <source>
        <dbReference type="ARBA" id="ARBA00022741"/>
    </source>
</evidence>
<feature type="non-terminal residue" evidence="5">
    <location>
        <position position="209"/>
    </location>
</feature>
<evidence type="ECO:0000256" key="3">
    <source>
        <dbReference type="ARBA" id="ARBA00023125"/>
    </source>
</evidence>